<protein>
    <submittedName>
        <fullName evidence="2">Uncharacterized protein</fullName>
    </submittedName>
</protein>
<feature type="region of interest" description="Disordered" evidence="1">
    <location>
        <begin position="1"/>
        <end position="26"/>
    </location>
</feature>
<dbReference type="EMBL" id="JARKIF010000011">
    <property type="protein sequence ID" value="KAJ7626906.1"/>
    <property type="molecule type" value="Genomic_DNA"/>
</dbReference>
<sequence>MRQARKRREATGPCPIRRLLTPSDSNVGTKYRRLETQVHPKPYQRHRNLVLRTGPPVSKASGIPKSRLLPMLQFQSIQRLRLRRERERDPDEARAWFEAGTEGEIQTGLVYRERSESRSGGSMIESWSGRGVDAESRDVSRVLNGLGLRALEDVAAMLKGLLFVLDLSCRRGGANDRAPNIGTENEVALLTRLVGAVLGTKAALVTTPVSELEAEPKGLLLDVVLNGLGLHQLELWVRADESEDDVGATPRGLVFELFFKGVVACTLVGRKNEVALLGRQIGGVLGKVSLPIGVLEKRWGVGREVRATEGEQLEDKERIGCSRWMRSWDEERRRALSGTHGRIGRIWWARQWRAMLLSVGCLVVEKTDFLVVLACQKTPASQREVRTSNDWPREPARKATGRDMRVSLPNGGTGEQSMMMVQSKKGMTRDFHVMRSSKIDKLIRLSRQEGKLHPSAAPQLKANTAYAKILPVLVKRTNRADFAVTLLFSLFSTIGRGLWTSSG</sequence>
<name>A0AAD7BPB9_9AGAR</name>
<accession>A0AAD7BPB9</accession>
<comment type="caution">
    <text evidence="2">The sequence shown here is derived from an EMBL/GenBank/DDBJ whole genome shotgun (WGS) entry which is preliminary data.</text>
</comment>
<feature type="region of interest" description="Disordered" evidence="1">
    <location>
        <begin position="108"/>
        <end position="128"/>
    </location>
</feature>
<dbReference type="Proteomes" id="UP001221142">
    <property type="component" value="Unassembled WGS sequence"/>
</dbReference>
<evidence type="ECO:0000313" key="3">
    <source>
        <dbReference type="Proteomes" id="UP001221142"/>
    </source>
</evidence>
<gene>
    <name evidence="2" type="ORF">FB45DRAFT_868176</name>
</gene>
<organism evidence="2 3">
    <name type="scientific">Roridomyces roridus</name>
    <dbReference type="NCBI Taxonomy" id="1738132"/>
    <lineage>
        <taxon>Eukaryota</taxon>
        <taxon>Fungi</taxon>
        <taxon>Dikarya</taxon>
        <taxon>Basidiomycota</taxon>
        <taxon>Agaricomycotina</taxon>
        <taxon>Agaricomycetes</taxon>
        <taxon>Agaricomycetidae</taxon>
        <taxon>Agaricales</taxon>
        <taxon>Marasmiineae</taxon>
        <taxon>Mycenaceae</taxon>
        <taxon>Roridomyces</taxon>
    </lineage>
</organism>
<evidence type="ECO:0000256" key="1">
    <source>
        <dbReference type="SAM" id="MobiDB-lite"/>
    </source>
</evidence>
<evidence type="ECO:0000313" key="2">
    <source>
        <dbReference type="EMBL" id="KAJ7626906.1"/>
    </source>
</evidence>
<proteinExistence type="predicted"/>
<reference evidence="2" key="1">
    <citation type="submission" date="2023-03" db="EMBL/GenBank/DDBJ databases">
        <title>Massive genome expansion in bonnet fungi (Mycena s.s.) driven by repeated elements and novel gene families across ecological guilds.</title>
        <authorList>
            <consortium name="Lawrence Berkeley National Laboratory"/>
            <person name="Harder C.B."/>
            <person name="Miyauchi S."/>
            <person name="Viragh M."/>
            <person name="Kuo A."/>
            <person name="Thoen E."/>
            <person name="Andreopoulos B."/>
            <person name="Lu D."/>
            <person name="Skrede I."/>
            <person name="Drula E."/>
            <person name="Henrissat B."/>
            <person name="Morin E."/>
            <person name="Kohler A."/>
            <person name="Barry K."/>
            <person name="LaButti K."/>
            <person name="Morin E."/>
            <person name="Salamov A."/>
            <person name="Lipzen A."/>
            <person name="Mereny Z."/>
            <person name="Hegedus B."/>
            <person name="Baldrian P."/>
            <person name="Stursova M."/>
            <person name="Weitz H."/>
            <person name="Taylor A."/>
            <person name="Grigoriev I.V."/>
            <person name="Nagy L.G."/>
            <person name="Martin F."/>
            <person name="Kauserud H."/>
        </authorList>
    </citation>
    <scope>NUCLEOTIDE SEQUENCE</scope>
    <source>
        <strain evidence="2">9284</strain>
    </source>
</reference>
<feature type="region of interest" description="Disordered" evidence="1">
    <location>
        <begin position="384"/>
        <end position="416"/>
    </location>
</feature>
<keyword evidence="3" id="KW-1185">Reference proteome</keyword>
<feature type="compositionally biased region" description="Basic and acidic residues" evidence="1">
    <location>
        <begin position="384"/>
        <end position="405"/>
    </location>
</feature>
<dbReference type="AlphaFoldDB" id="A0AAD7BPB9"/>